<gene>
    <name evidence="1" type="ORF">UV20_C0003G0054</name>
</gene>
<dbReference type="AlphaFoldDB" id="A0A0G1A7U6"/>
<dbReference type="InterPro" id="IPR036412">
    <property type="entry name" value="HAD-like_sf"/>
</dbReference>
<dbReference type="Pfam" id="PF13419">
    <property type="entry name" value="HAD_2"/>
    <property type="match status" value="1"/>
</dbReference>
<sequence length="218" mass="25518">MPISNLLIDFDHTLFNTAQIKYEWASTMEKCGVPQQIFWRTYPLARFGEGGRASYNPRKHVEFLKVNLNCSVEEALNKINEVGQRAGEFLFPDAKKFLSRMLSLNVPMTLILHGEKDYQKEKVEHCGISDYFSRVHSSDKDRVQIAEELKLDPSQKIYWLSHKLEEMVKVNKVFPFITPIIKRRSDVPLAHYRETGFLNFENFDEMQDYLTIIQATSY</sequence>
<evidence type="ECO:0000313" key="1">
    <source>
        <dbReference type="EMBL" id="KKS57112.1"/>
    </source>
</evidence>
<dbReference type="InterPro" id="IPR023214">
    <property type="entry name" value="HAD_sf"/>
</dbReference>
<organism evidence="1 2">
    <name type="scientific">Candidatus Magasanikbacteria bacterium GW2011_GWA2_42_32</name>
    <dbReference type="NCBI Taxonomy" id="1619039"/>
    <lineage>
        <taxon>Bacteria</taxon>
        <taxon>Candidatus Magasanikiibacteriota</taxon>
    </lineage>
</organism>
<dbReference type="SUPFAM" id="SSF56784">
    <property type="entry name" value="HAD-like"/>
    <property type="match status" value="1"/>
</dbReference>
<reference evidence="1 2" key="1">
    <citation type="journal article" date="2015" name="Nature">
        <title>rRNA introns, odd ribosomes, and small enigmatic genomes across a large radiation of phyla.</title>
        <authorList>
            <person name="Brown C.T."/>
            <person name="Hug L.A."/>
            <person name="Thomas B.C."/>
            <person name="Sharon I."/>
            <person name="Castelle C.J."/>
            <person name="Singh A."/>
            <person name="Wilkins M.J."/>
            <person name="Williams K.H."/>
            <person name="Banfield J.F."/>
        </authorList>
    </citation>
    <scope>NUCLEOTIDE SEQUENCE [LARGE SCALE GENOMIC DNA]</scope>
</reference>
<dbReference type="Gene3D" id="3.40.50.1000">
    <property type="entry name" value="HAD superfamily/HAD-like"/>
    <property type="match status" value="1"/>
</dbReference>
<comment type="caution">
    <text evidence="1">The sequence shown here is derived from an EMBL/GenBank/DDBJ whole genome shotgun (WGS) entry which is preliminary data.</text>
</comment>
<evidence type="ECO:0000313" key="2">
    <source>
        <dbReference type="Proteomes" id="UP000034837"/>
    </source>
</evidence>
<dbReference type="EMBL" id="LCDO01000003">
    <property type="protein sequence ID" value="KKS57112.1"/>
    <property type="molecule type" value="Genomic_DNA"/>
</dbReference>
<accession>A0A0G1A7U6</accession>
<protein>
    <submittedName>
        <fullName evidence="1">Uncharacterized protein</fullName>
    </submittedName>
</protein>
<dbReference type="InterPro" id="IPR041492">
    <property type="entry name" value="HAD_2"/>
</dbReference>
<dbReference type="Proteomes" id="UP000034837">
    <property type="component" value="Unassembled WGS sequence"/>
</dbReference>
<name>A0A0G1A7U6_9BACT</name>
<proteinExistence type="predicted"/>